<evidence type="ECO:0000256" key="1">
    <source>
        <dbReference type="SAM" id="MobiDB-lite"/>
    </source>
</evidence>
<comment type="caution">
    <text evidence="2">The sequence shown here is derived from an EMBL/GenBank/DDBJ whole genome shotgun (WGS) entry which is preliminary data.</text>
</comment>
<evidence type="ECO:0000313" key="2">
    <source>
        <dbReference type="EMBL" id="KAJ8345853.1"/>
    </source>
</evidence>
<feature type="region of interest" description="Disordered" evidence="1">
    <location>
        <begin position="89"/>
        <end position="154"/>
    </location>
</feature>
<organism evidence="2 3">
    <name type="scientific">Synaphobranchus kaupii</name>
    <name type="common">Kaup's arrowtooth eel</name>
    <dbReference type="NCBI Taxonomy" id="118154"/>
    <lineage>
        <taxon>Eukaryota</taxon>
        <taxon>Metazoa</taxon>
        <taxon>Chordata</taxon>
        <taxon>Craniata</taxon>
        <taxon>Vertebrata</taxon>
        <taxon>Euteleostomi</taxon>
        <taxon>Actinopterygii</taxon>
        <taxon>Neopterygii</taxon>
        <taxon>Teleostei</taxon>
        <taxon>Anguilliformes</taxon>
        <taxon>Synaphobranchidae</taxon>
        <taxon>Synaphobranchus</taxon>
    </lineage>
</organism>
<keyword evidence="3" id="KW-1185">Reference proteome</keyword>
<proteinExistence type="predicted"/>
<dbReference type="Proteomes" id="UP001152622">
    <property type="component" value="Chromosome 12"/>
</dbReference>
<dbReference type="AlphaFoldDB" id="A0A9Q1IN72"/>
<protein>
    <submittedName>
        <fullName evidence="2">Uncharacterized protein</fullName>
    </submittedName>
</protein>
<dbReference type="EMBL" id="JAINUF010000012">
    <property type="protein sequence ID" value="KAJ8345853.1"/>
    <property type="molecule type" value="Genomic_DNA"/>
</dbReference>
<feature type="region of interest" description="Disordered" evidence="1">
    <location>
        <begin position="174"/>
        <end position="195"/>
    </location>
</feature>
<feature type="compositionally biased region" description="Basic and acidic residues" evidence="1">
    <location>
        <begin position="108"/>
        <end position="123"/>
    </location>
</feature>
<sequence>MLQYVQTEAPFGRGEGGGGRKVSGKVTPAEADCRPALGLGRADGQSREGRTLRLWKNNGGRRSLARAFVSHVTSCGACARQRGWLRSRNNATGSRRADGSVQPGNLGREYEQKSRRGRLDHSHQQTFGRENPIAPLLSKPHDPRQANENTAGGRGVLPFCRRTLRNDRCQHRVAGTTPLSPLLPQNSQPNQSETRHGYPLTFLQATTLPGPKVPV</sequence>
<accession>A0A9Q1IN72</accession>
<evidence type="ECO:0000313" key="3">
    <source>
        <dbReference type="Proteomes" id="UP001152622"/>
    </source>
</evidence>
<reference evidence="2" key="1">
    <citation type="journal article" date="2023" name="Science">
        <title>Genome structures resolve the early diversification of teleost fishes.</title>
        <authorList>
            <person name="Parey E."/>
            <person name="Louis A."/>
            <person name="Montfort J."/>
            <person name="Bouchez O."/>
            <person name="Roques C."/>
            <person name="Iampietro C."/>
            <person name="Lluch J."/>
            <person name="Castinel A."/>
            <person name="Donnadieu C."/>
            <person name="Desvignes T."/>
            <person name="Floi Bucao C."/>
            <person name="Jouanno E."/>
            <person name="Wen M."/>
            <person name="Mejri S."/>
            <person name="Dirks R."/>
            <person name="Jansen H."/>
            <person name="Henkel C."/>
            <person name="Chen W.J."/>
            <person name="Zahm M."/>
            <person name="Cabau C."/>
            <person name="Klopp C."/>
            <person name="Thompson A.W."/>
            <person name="Robinson-Rechavi M."/>
            <person name="Braasch I."/>
            <person name="Lecointre G."/>
            <person name="Bobe J."/>
            <person name="Postlethwait J.H."/>
            <person name="Berthelot C."/>
            <person name="Roest Crollius H."/>
            <person name="Guiguen Y."/>
        </authorList>
    </citation>
    <scope>NUCLEOTIDE SEQUENCE</scope>
    <source>
        <strain evidence="2">WJC10195</strain>
    </source>
</reference>
<feature type="region of interest" description="Disordered" evidence="1">
    <location>
        <begin position="1"/>
        <end position="27"/>
    </location>
</feature>
<gene>
    <name evidence="2" type="ORF">SKAU_G00300460</name>
</gene>
<name>A0A9Q1IN72_SYNKA</name>
<feature type="compositionally biased region" description="Low complexity" evidence="1">
    <location>
        <begin position="178"/>
        <end position="192"/>
    </location>
</feature>